<proteinExistence type="predicted"/>
<gene>
    <name evidence="1" type="ORF">LCGC14_0531440</name>
</gene>
<comment type="caution">
    <text evidence="1">The sequence shown here is derived from an EMBL/GenBank/DDBJ whole genome shotgun (WGS) entry which is preliminary data.</text>
</comment>
<evidence type="ECO:0000313" key="1">
    <source>
        <dbReference type="EMBL" id="KKN60498.1"/>
    </source>
</evidence>
<reference evidence="1" key="1">
    <citation type="journal article" date="2015" name="Nature">
        <title>Complex archaea that bridge the gap between prokaryotes and eukaryotes.</title>
        <authorList>
            <person name="Spang A."/>
            <person name="Saw J.H."/>
            <person name="Jorgensen S.L."/>
            <person name="Zaremba-Niedzwiedzka K."/>
            <person name="Martijn J."/>
            <person name="Lind A.E."/>
            <person name="van Eijk R."/>
            <person name="Schleper C."/>
            <person name="Guy L."/>
            <person name="Ettema T.J."/>
        </authorList>
    </citation>
    <scope>NUCLEOTIDE SEQUENCE</scope>
</reference>
<protein>
    <submittedName>
        <fullName evidence="1">Uncharacterized protein</fullName>
    </submittedName>
</protein>
<sequence length="178" mass="20890">MSKELKPYEKENLLLHKIKEKKAHQHRRRVEIKAIERGLLRLEATFKVEKQAYIDDLKSRNDSVDNVENQILQLTQDLKKAIPKPKPKRVVKILDGKLECDICHNFYKKSGLKSHRKACLKKIELEKLQAKMDELKLDASLDLEGVQFFKNMPEEFEVPTLDALEKDLEKELEKEEAD</sequence>
<accession>A0A0F9V3M5</accession>
<dbReference type="AlphaFoldDB" id="A0A0F9V3M5"/>
<organism evidence="1">
    <name type="scientific">marine sediment metagenome</name>
    <dbReference type="NCBI Taxonomy" id="412755"/>
    <lineage>
        <taxon>unclassified sequences</taxon>
        <taxon>metagenomes</taxon>
        <taxon>ecological metagenomes</taxon>
    </lineage>
</organism>
<name>A0A0F9V3M5_9ZZZZ</name>
<dbReference type="EMBL" id="LAZR01000694">
    <property type="protein sequence ID" value="KKN60498.1"/>
    <property type="molecule type" value="Genomic_DNA"/>
</dbReference>